<dbReference type="Proteomes" id="UP000501690">
    <property type="component" value="Linkage Group LG3"/>
</dbReference>
<reference evidence="1 2" key="1">
    <citation type="submission" date="2019-04" db="EMBL/GenBank/DDBJ databases">
        <title>An improved genome assembly and genetic linkage map for asparagus bean, Vigna unguiculata ssp. sesquipedialis.</title>
        <authorList>
            <person name="Xia Q."/>
            <person name="Zhang R."/>
            <person name="Dong Y."/>
        </authorList>
    </citation>
    <scope>NUCLEOTIDE SEQUENCE [LARGE SCALE GENOMIC DNA]</scope>
    <source>
        <tissue evidence="1">Leaf</tissue>
    </source>
</reference>
<protein>
    <submittedName>
        <fullName evidence="1">Uncharacterized protein</fullName>
    </submittedName>
</protein>
<accession>A0A4D6LD29</accession>
<organism evidence="1 2">
    <name type="scientific">Vigna unguiculata</name>
    <name type="common">Cowpea</name>
    <dbReference type="NCBI Taxonomy" id="3917"/>
    <lineage>
        <taxon>Eukaryota</taxon>
        <taxon>Viridiplantae</taxon>
        <taxon>Streptophyta</taxon>
        <taxon>Embryophyta</taxon>
        <taxon>Tracheophyta</taxon>
        <taxon>Spermatophyta</taxon>
        <taxon>Magnoliopsida</taxon>
        <taxon>eudicotyledons</taxon>
        <taxon>Gunneridae</taxon>
        <taxon>Pentapetalae</taxon>
        <taxon>rosids</taxon>
        <taxon>fabids</taxon>
        <taxon>Fabales</taxon>
        <taxon>Fabaceae</taxon>
        <taxon>Papilionoideae</taxon>
        <taxon>50 kb inversion clade</taxon>
        <taxon>NPAAA clade</taxon>
        <taxon>indigoferoid/millettioid clade</taxon>
        <taxon>Phaseoleae</taxon>
        <taxon>Vigna</taxon>
    </lineage>
</organism>
<name>A0A4D6LD29_VIGUN</name>
<keyword evidence="2" id="KW-1185">Reference proteome</keyword>
<proteinExistence type="predicted"/>
<gene>
    <name evidence="1" type="ORF">DEO72_LG3g1010</name>
</gene>
<sequence length="205" mass="22753">MHFYVFWGSWKRNCLAAHSQSPCDARSLNQFMGLLMKRLAGLVEPSGGSGQSDSFWVFWNSGLNLIGAKVSGDSYGLLMMANGGEILEKCPDGTHRLAARALAARRQRSGSAAECYRIEVRNYDGLEQKTIMRVLSRRLAMVRGPPSGSRVTMGSRGLVCLAARVKHVVFLELWLGIASLELWLRMADEHEEPLSWGSGWRVLPV</sequence>
<evidence type="ECO:0000313" key="1">
    <source>
        <dbReference type="EMBL" id="QCD86487.1"/>
    </source>
</evidence>
<dbReference type="EMBL" id="CP039347">
    <property type="protein sequence ID" value="QCD86487.1"/>
    <property type="molecule type" value="Genomic_DNA"/>
</dbReference>
<evidence type="ECO:0000313" key="2">
    <source>
        <dbReference type="Proteomes" id="UP000501690"/>
    </source>
</evidence>
<dbReference type="AlphaFoldDB" id="A0A4D6LD29"/>